<evidence type="ECO:0000313" key="3">
    <source>
        <dbReference type="Proteomes" id="UP001183643"/>
    </source>
</evidence>
<dbReference type="RefSeq" id="WP_310369229.1">
    <property type="nucleotide sequence ID" value="NZ_JAVDYB010000001.1"/>
</dbReference>
<name>A0AAE3YNZ7_9ACTN</name>
<keyword evidence="1" id="KW-0812">Transmembrane</keyword>
<comment type="caution">
    <text evidence="2">The sequence shown here is derived from an EMBL/GenBank/DDBJ whole genome shotgun (WGS) entry which is preliminary data.</text>
</comment>
<organism evidence="2 3">
    <name type="scientific">Catenuloplanes atrovinosus</name>
    <dbReference type="NCBI Taxonomy" id="137266"/>
    <lineage>
        <taxon>Bacteria</taxon>
        <taxon>Bacillati</taxon>
        <taxon>Actinomycetota</taxon>
        <taxon>Actinomycetes</taxon>
        <taxon>Micromonosporales</taxon>
        <taxon>Micromonosporaceae</taxon>
        <taxon>Catenuloplanes</taxon>
    </lineage>
</organism>
<dbReference type="AlphaFoldDB" id="A0AAE3YNZ7"/>
<feature type="transmembrane region" description="Helical" evidence="1">
    <location>
        <begin position="176"/>
        <end position="197"/>
    </location>
</feature>
<sequence>MNLIRSEWTKLRSVRSTWLAAVSAVASGVALSVLGATDLLGGSPADLPAGWDPTWTSLKGFLFAQLIIGMLGALSVTPEFGTGLVGTSLVFVPSRSRLLAAKTVVVAGLGLLVALATTLLSFTVVQLMLGGAGLPAAGVADPGVAAALAGAVLYLTLVALVGLAVGALARSATTSLAVLVGALLLVPALGPGLPGVFGELFGRLWPITAGQSAYAVVPVHGTVAPATGIVLLTLTAVAVTVAGHVAFRVRDV</sequence>
<reference evidence="2" key="1">
    <citation type="submission" date="2023-07" db="EMBL/GenBank/DDBJ databases">
        <title>Sequencing the genomes of 1000 actinobacteria strains.</title>
        <authorList>
            <person name="Klenk H.-P."/>
        </authorList>
    </citation>
    <scope>NUCLEOTIDE SEQUENCE</scope>
    <source>
        <strain evidence="2">DSM 44707</strain>
    </source>
</reference>
<protein>
    <submittedName>
        <fullName evidence="2">ABC-type transport system involved in multi-copper enzyme maturation permease subunit</fullName>
    </submittedName>
</protein>
<dbReference type="EMBL" id="JAVDYB010000001">
    <property type="protein sequence ID" value="MDR7277025.1"/>
    <property type="molecule type" value="Genomic_DNA"/>
</dbReference>
<keyword evidence="3" id="KW-1185">Reference proteome</keyword>
<feature type="transmembrane region" description="Helical" evidence="1">
    <location>
        <begin position="145"/>
        <end position="169"/>
    </location>
</feature>
<accession>A0AAE3YNZ7</accession>
<gene>
    <name evidence="2" type="ORF">J2S41_003803</name>
</gene>
<feature type="transmembrane region" description="Helical" evidence="1">
    <location>
        <begin position="104"/>
        <end position="125"/>
    </location>
</feature>
<evidence type="ECO:0000313" key="2">
    <source>
        <dbReference type="EMBL" id="MDR7277025.1"/>
    </source>
</evidence>
<dbReference type="Proteomes" id="UP001183643">
    <property type="component" value="Unassembled WGS sequence"/>
</dbReference>
<feature type="transmembrane region" description="Helical" evidence="1">
    <location>
        <begin position="60"/>
        <end position="92"/>
    </location>
</feature>
<keyword evidence="1" id="KW-0472">Membrane</keyword>
<evidence type="ECO:0000256" key="1">
    <source>
        <dbReference type="SAM" id="Phobius"/>
    </source>
</evidence>
<proteinExistence type="predicted"/>
<dbReference type="Pfam" id="PF12730">
    <property type="entry name" value="ABC2_membrane_4"/>
    <property type="match status" value="1"/>
</dbReference>
<feature type="transmembrane region" description="Helical" evidence="1">
    <location>
        <begin position="226"/>
        <end position="247"/>
    </location>
</feature>
<keyword evidence="1" id="KW-1133">Transmembrane helix</keyword>